<reference evidence="3" key="1">
    <citation type="submission" date="2019-08" db="EMBL/GenBank/DDBJ databases">
        <title>Phocoena sinus (Vaquita) genome, mPhoSin1, primary haplotype.</title>
        <authorList>
            <person name="Morin P."/>
            <person name="Mountcastle J."/>
            <person name="Fungtammasan C."/>
            <person name="Rhie A."/>
            <person name="Rojas-Bracho L."/>
            <person name="Smith C.R."/>
            <person name="Taylor B.L."/>
            <person name="Gulland F.M.D."/>
            <person name="Musser W."/>
            <person name="Houck M."/>
            <person name="Haase B."/>
            <person name="Paez S."/>
            <person name="Howe K."/>
            <person name="Torrance J."/>
            <person name="Formenti G."/>
            <person name="Phillippy A."/>
            <person name="Ryder O."/>
            <person name="Jarvis E.D."/>
            <person name="Fedrigo O."/>
        </authorList>
    </citation>
    <scope>NUCLEOTIDE SEQUENCE [LARGE SCALE GENOMIC DNA]</scope>
</reference>
<dbReference type="PROSITE" id="PS50878">
    <property type="entry name" value="RT_POL"/>
    <property type="match status" value="1"/>
</dbReference>
<dbReference type="InterPro" id="IPR000477">
    <property type="entry name" value="RT_dom"/>
</dbReference>
<name>A0A8C9B0H7_PHOSS</name>
<feature type="domain" description="Reverse transcriptase" evidence="2">
    <location>
        <begin position="88"/>
        <end position="267"/>
    </location>
</feature>
<dbReference type="GeneTree" id="ENSGT00940000153064"/>
<dbReference type="PANTHER" id="PTHR19446">
    <property type="entry name" value="REVERSE TRANSCRIPTASES"/>
    <property type="match status" value="1"/>
</dbReference>
<dbReference type="Ensembl" id="ENSPSNT00000004214.1">
    <property type="protein sequence ID" value="ENSPSNP00000003675.1"/>
    <property type="gene ID" value="ENSPSNG00000002787.1"/>
</dbReference>
<organism evidence="3 4">
    <name type="scientific">Phocoena sinus</name>
    <name type="common">Vaquita</name>
    <dbReference type="NCBI Taxonomy" id="42100"/>
    <lineage>
        <taxon>Eukaryota</taxon>
        <taxon>Metazoa</taxon>
        <taxon>Chordata</taxon>
        <taxon>Craniata</taxon>
        <taxon>Vertebrata</taxon>
        <taxon>Euteleostomi</taxon>
        <taxon>Mammalia</taxon>
        <taxon>Eutheria</taxon>
        <taxon>Laurasiatheria</taxon>
        <taxon>Artiodactyla</taxon>
        <taxon>Whippomorpha</taxon>
        <taxon>Cetacea</taxon>
        <taxon>Odontoceti</taxon>
        <taxon>Phocoenidae</taxon>
        <taxon>Phocoena</taxon>
    </lineage>
</organism>
<dbReference type="InterPro" id="IPR043502">
    <property type="entry name" value="DNA/RNA_pol_sf"/>
</dbReference>
<dbReference type="AlphaFoldDB" id="A0A8C9B0H7"/>
<sequence>MSDYYKQLYANKMDNLEEMDKFLEKHNLLRPNQEEIENIDRPITSTEIETVIKNLPTNKSPGPDGFTGEFSQTFREELIPILLKLFQNIAEGGTLPNSFYEATITLIPKPDEDVTKKENYRPISLMNVDAKILNKILANRIQQHIKRIMHHDQVGFIPGMHGFFNICKSINVIHHINKLKEKNHMIISIDAEKAFEKIQHPFMIKNLQKVGIEGTYLNIIKAIYNKPTANIILNGEKLKPFPLRSGTRQVCPLLPLLFNIILQVLAT</sequence>
<dbReference type="Pfam" id="PF00078">
    <property type="entry name" value="RVT_1"/>
    <property type="match status" value="1"/>
</dbReference>
<proteinExistence type="predicted"/>
<evidence type="ECO:0000313" key="3">
    <source>
        <dbReference type="Ensembl" id="ENSPSNP00000003675.1"/>
    </source>
</evidence>
<dbReference type="SUPFAM" id="SSF56672">
    <property type="entry name" value="DNA/RNA polymerases"/>
    <property type="match status" value="1"/>
</dbReference>
<protein>
    <recommendedName>
        <fullName evidence="1">RNA-directed DNA polymerase</fullName>
        <ecNumber evidence="1">2.7.7.49</ecNumber>
    </recommendedName>
</protein>
<dbReference type="GO" id="GO:0003964">
    <property type="term" value="F:RNA-directed DNA polymerase activity"/>
    <property type="evidence" value="ECO:0007669"/>
    <property type="project" value="UniProtKB-EC"/>
</dbReference>
<keyword evidence="4" id="KW-1185">Reference proteome</keyword>
<evidence type="ECO:0000256" key="1">
    <source>
        <dbReference type="ARBA" id="ARBA00012493"/>
    </source>
</evidence>
<dbReference type="Proteomes" id="UP000694554">
    <property type="component" value="Chromosome 1"/>
</dbReference>
<dbReference type="EC" id="2.7.7.49" evidence="1"/>
<dbReference type="CDD" id="cd01650">
    <property type="entry name" value="RT_nLTR_like"/>
    <property type="match status" value="1"/>
</dbReference>
<evidence type="ECO:0000313" key="4">
    <source>
        <dbReference type="Proteomes" id="UP000694554"/>
    </source>
</evidence>
<reference evidence="3" key="3">
    <citation type="submission" date="2025-09" db="UniProtKB">
        <authorList>
            <consortium name="Ensembl"/>
        </authorList>
    </citation>
    <scope>IDENTIFICATION</scope>
</reference>
<reference evidence="3" key="2">
    <citation type="submission" date="2025-08" db="UniProtKB">
        <authorList>
            <consortium name="Ensembl"/>
        </authorList>
    </citation>
    <scope>IDENTIFICATION</scope>
</reference>
<evidence type="ECO:0000259" key="2">
    <source>
        <dbReference type="PROSITE" id="PS50878"/>
    </source>
</evidence>
<accession>A0A8C9B0H7</accession>